<reference evidence="2" key="2">
    <citation type="submission" date="2020-08" db="EMBL/GenBank/DDBJ databases">
        <authorList>
            <person name="Shumante A."/>
            <person name="Zimin A.V."/>
            <person name="Puiu D."/>
            <person name="Salzberg S.L."/>
        </authorList>
    </citation>
    <scope>NUCLEOTIDE SEQUENCE</scope>
    <source>
        <strain evidence="2">WC2-LM</strain>
        <tissue evidence="2">Liver</tissue>
    </source>
</reference>
<evidence type="ECO:0000256" key="1">
    <source>
        <dbReference type="SAM" id="MobiDB-lite"/>
    </source>
</evidence>
<reference evidence="3 4" key="1">
    <citation type="submission" date="2019-04" db="EMBL/GenBank/DDBJ databases">
        <authorList>
            <person name="Alioto T."/>
            <person name="Alioto T."/>
        </authorList>
    </citation>
    <scope>NUCLEOTIDE SEQUENCE [LARGE SCALE GENOMIC DNA]</scope>
</reference>
<name>A0A5E4B0K3_MARMO</name>
<evidence type="ECO:0000313" key="3">
    <source>
        <dbReference type="EMBL" id="VTJ62299.1"/>
    </source>
</evidence>
<evidence type="ECO:0000313" key="4">
    <source>
        <dbReference type="Proteomes" id="UP000335636"/>
    </source>
</evidence>
<dbReference type="Proteomes" id="UP000662637">
    <property type="component" value="Unassembled WGS sequence"/>
</dbReference>
<keyword evidence="4" id="KW-1185">Reference proteome</keyword>
<proteinExistence type="predicted"/>
<dbReference type="EMBL" id="CABDUW010000196">
    <property type="protein sequence ID" value="VTJ62299.1"/>
    <property type="molecule type" value="Genomic_DNA"/>
</dbReference>
<gene>
    <name evidence="2" type="ORF">GHT09_019717</name>
    <name evidence="3" type="ORF">MONAX_5E017846</name>
</gene>
<sequence length="121" mass="13097">MASRGGRLWSGSPRSGNTVSGGHGVAATSTLAVKCKRKQVKASVSCRASFIRQQKQRFALVENRGKILNGSTGFLVEQMQSDCRNCGAQIFSLCNAVEQLQQVEISQVSKLENIHTSLRGE</sequence>
<organism evidence="3 4">
    <name type="scientific">Marmota monax</name>
    <name type="common">Woodchuck</name>
    <dbReference type="NCBI Taxonomy" id="9995"/>
    <lineage>
        <taxon>Eukaryota</taxon>
        <taxon>Metazoa</taxon>
        <taxon>Chordata</taxon>
        <taxon>Craniata</taxon>
        <taxon>Vertebrata</taxon>
        <taxon>Euteleostomi</taxon>
        <taxon>Mammalia</taxon>
        <taxon>Eutheria</taxon>
        <taxon>Euarchontoglires</taxon>
        <taxon>Glires</taxon>
        <taxon>Rodentia</taxon>
        <taxon>Sciuromorpha</taxon>
        <taxon>Sciuridae</taxon>
        <taxon>Xerinae</taxon>
        <taxon>Marmotini</taxon>
        <taxon>Marmota</taxon>
    </lineage>
</organism>
<protein>
    <submittedName>
        <fullName evidence="3">Uncharacterized protein</fullName>
    </submittedName>
</protein>
<evidence type="ECO:0000313" key="2">
    <source>
        <dbReference type="EMBL" id="KAF7460238.1"/>
    </source>
</evidence>
<dbReference type="AlphaFoldDB" id="A0A5E4B0K3"/>
<feature type="region of interest" description="Disordered" evidence="1">
    <location>
        <begin position="1"/>
        <end position="23"/>
    </location>
</feature>
<dbReference type="Proteomes" id="UP000335636">
    <property type="component" value="Unassembled WGS sequence"/>
</dbReference>
<accession>A0A5E4B0K3</accession>
<dbReference type="EMBL" id="WJEC01008800">
    <property type="protein sequence ID" value="KAF7460238.1"/>
    <property type="molecule type" value="Genomic_DNA"/>
</dbReference>